<dbReference type="CDD" id="cd00130">
    <property type="entry name" value="PAS"/>
    <property type="match status" value="1"/>
</dbReference>
<evidence type="ECO:0000256" key="10">
    <source>
        <dbReference type="SAM" id="MobiDB-lite"/>
    </source>
</evidence>
<dbReference type="NCBIfam" id="TIGR00229">
    <property type="entry name" value="sensory_box"/>
    <property type="match status" value="1"/>
</dbReference>
<dbReference type="Gene3D" id="3.30.450.20">
    <property type="entry name" value="PAS domain"/>
    <property type="match status" value="1"/>
</dbReference>
<protein>
    <recommendedName>
        <fullName evidence="2">histidine kinase</fullName>
        <ecNumber evidence="2">2.7.13.3</ecNumber>
    </recommendedName>
</protein>
<gene>
    <name evidence="14" type="ORF">LCGC14_2211190</name>
</gene>
<evidence type="ECO:0000259" key="12">
    <source>
        <dbReference type="PROSITE" id="PS50112"/>
    </source>
</evidence>
<feature type="domain" description="Histidine kinase" evidence="11">
    <location>
        <begin position="167"/>
        <end position="360"/>
    </location>
</feature>
<name>A0A0F9DDX5_9ZZZZ</name>
<dbReference type="PROSITE" id="PS50113">
    <property type="entry name" value="PAC"/>
    <property type="match status" value="1"/>
</dbReference>
<feature type="domain" description="PAS" evidence="12">
    <location>
        <begin position="31"/>
        <end position="102"/>
    </location>
</feature>
<dbReference type="EC" id="2.7.13.3" evidence="2"/>
<feature type="coiled-coil region" evidence="9">
    <location>
        <begin position="140"/>
        <end position="167"/>
    </location>
</feature>
<keyword evidence="3" id="KW-0597">Phosphoprotein</keyword>
<dbReference type="Pfam" id="PF08448">
    <property type="entry name" value="PAS_4"/>
    <property type="match status" value="1"/>
</dbReference>
<dbReference type="InterPro" id="IPR035965">
    <property type="entry name" value="PAS-like_dom_sf"/>
</dbReference>
<dbReference type="Gene3D" id="3.30.565.10">
    <property type="entry name" value="Histidine kinase-like ATPase, C-terminal domain"/>
    <property type="match status" value="1"/>
</dbReference>
<evidence type="ECO:0000259" key="13">
    <source>
        <dbReference type="PROSITE" id="PS50113"/>
    </source>
</evidence>
<keyword evidence="4" id="KW-0808">Transferase</keyword>
<dbReference type="GO" id="GO:0004673">
    <property type="term" value="F:protein histidine kinase activity"/>
    <property type="evidence" value="ECO:0007669"/>
    <property type="project" value="UniProtKB-EC"/>
</dbReference>
<keyword evidence="9" id="KW-0175">Coiled coil</keyword>
<dbReference type="PANTHER" id="PTHR41523">
    <property type="entry name" value="TWO-COMPONENT SYSTEM SENSOR PROTEIN"/>
    <property type="match status" value="1"/>
</dbReference>
<evidence type="ECO:0000256" key="3">
    <source>
        <dbReference type="ARBA" id="ARBA00022553"/>
    </source>
</evidence>
<sequence>KQSETDLKQSETDLKQSETDLKQSEDDLRISEEKFRVLAESTSDCITRYDNETRHIYGNPAALEATGVTLEQYVGKTHRDLGFPEHLCRLWEDNIKSVFSTGKGRSVEFEVEQETGIAHLDMKLDPESAPDGTVQSVVGISRDITEHKKAEEKIEKALDEKKVLLAEVHHRTKNNMAIMTALMDMQLRRVENPEARECLEENLLRIKSLALVHDNLYQSKDFSKPDVKEYIESLASNISSSSFAKGSDINIRTDVDDIALDLKQLLPIGLLINELATNSIKHAFKQKGSGDIIITLVSDGPNNMLRVSDNGTGLPEGFDYDTTKTLGLKLIDILTKQIKGSLDMRNSNGLTVTIKFERTA</sequence>
<evidence type="ECO:0000313" key="14">
    <source>
        <dbReference type="EMBL" id="KKL59849.1"/>
    </source>
</evidence>
<accession>A0A0F9DDX5</accession>
<dbReference type="InterPro" id="IPR013656">
    <property type="entry name" value="PAS_4"/>
</dbReference>
<evidence type="ECO:0000256" key="5">
    <source>
        <dbReference type="ARBA" id="ARBA00022741"/>
    </source>
</evidence>
<dbReference type="PROSITE" id="PS50109">
    <property type="entry name" value="HIS_KIN"/>
    <property type="match status" value="1"/>
</dbReference>
<evidence type="ECO:0000256" key="8">
    <source>
        <dbReference type="ARBA" id="ARBA00023026"/>
    </source>
</evidence>
<dbReference type="InterPro" id="IPR003594">
    <property type="entry name" value="HATPase_dom"/>
</dbReference>
<dbReference type="PROSITE" id="PS50112">
    <property type="entry name" value="PAS"/>
    <property type="match status" value="1"/>
</dbReference>
<keyword evidence="6" id="KW-0418">Kinase</keyword>
<dbReference type="InterPro" id="IPR036890">
    <property type="entry name" value="HATPase_C_sf"/>
</dbReference>
<dbReference type="GO" id="GO:0005524">
    <property type="term" value="F:ATP binding"/>
    <property type="evidence" value="ECO:0007669"/>
    <property type="project" value="UniProtKB-KW"/>
</dbReference>
<evidence type="ECO:0000256" key="4">
    <source>
        <dbReference type="ARBA" id="ARBA00022679"/>
    </source>
</evidence>
<feature type="non-terminal residue" evidence="14">
    <location>
        <position position="1"/>
    </location>
</feature>
<keyword evidence="7" id="KW-0067">ATP-binding</keyword>
<organism evidence="14">
    <name type="scientific">marine sediment metagenome</name>
    <dbReference type="NCBI Taxonomy" id="412755"/>
    <lineage>
        <taxon>unclassified sequences</taxon>
        <taxon>metagenomes</taxon>
        <taxon>ecological metagenomes</taxon>
    </lineage>
</organism>
<proteinExistence type="predicted"/>
<feature type="domain" description="PAC" evidence="13">
    <location>
        <begin position="105"/>
        <end position="156"/>
    </location>
</feature>
<keyword evidence="8" id="KW-0843">Virulence</keyword>
<comment type="caution">
    <text evidence="14">The sequence shown here is derived from an EMBL/GenBank/DDBJ whole genome shotgun (WGS) entry which is preliminary data.</text>
</comment>
<dbReference type="InterPro" id="IPR005467">
    <property type="entry name" value="His_kinase_dom"/>
</dbReference>
<dbReference type="SUPFAM" id="SSF55874">
    <property type="entry name" value="ATPase domain of HSP90 chaperone/DNA topoisomerase II/histidine kinase"/>
    <property type="match status" value="1"/>
</dbReference>
<dbReference type="SMART" id="SM00387">
    <property type="entry name" value="HATPase_c"/>
    <property type="match status" value="1"/>
</dbReference>
<dbReference type="SUPFAM" id="SSF55785">
    <property type="entry name" value="PYP-like sensor domain (PAS domain)"/>
    <property type="match status" value="1"/>
</dbReference>
<evidence type="ECO:0000256" key="6">
    <source>
        <dbReference type="ARBA" id="ARBA00022777"/>
    </source>
</evidence>
<evidence type="ECO:0000259" key="11">
    <source>
        <dbReference type="PROSITE" id="PS50109"/>
    </source>
</evidence>
<dbReference type="AlphaFoldDB" id="A0A0F9DDX5"/>
<dbReference type="InterPro" id="IPR011495">
    <property type="entry name" value="Sig_transdc_His_kin_sub2_dim/P"/>
</dbReference>
<dbReference type="Pfam" id="PF07568">
    <property type="entry name" value="HisKA_2"/>
    <property type="match status" value="1"/>
</dbReference>
<evidence type="ECO:0000256" key="9">
    <source>
        <dbReference type="SAM" id="Coils"/>
    </source>
</evidence>
<dbReference type="PANTHER" id="PTHR41523:SF8">
    <property type="entry name" value="ETHYLENE RESPONSE SENSOR PROTEIN"/>
    <property type="match status" value="1"/>
</dbReference>
<reference evidence="14" key="1">
    <citation type="journal article" date="2015" name="Nature">
        <title>Complex archaea that bridge the gap between prokaryotes and eukaryotes.</title>
        <authorList>
            <person name="Spang A."/>
            <person name="Saw J.H."/>
            <person name="Jorgensen S.L."/>
            <person name="Zaremba-Niedzwiedzka K."/>
            <person name="Martijn J."/>
            <person name="Lind A.E."/>
            <person name="van Eijk R."/>
            <person name="Schleper C."/>
            <person name="Guy L."/>
            <person name="Ettema T.J."/>
        </authorList>
    </citation>
    <scope>NUCLEOTIDE SEQUENCE</scope>
</reference>
<dbReference type="InterPro" id="IPR000014">
    <property type="entry name" value="PAS"/>
</dbReference>
<dbReference type="InterPro" id="IPR000700">
    <property type="entry name" value="PAS-assoc_C"/>
</dbReference>
<dbReference type="Pfam" id="PF02518">
    <property type="entry name" value="HATPase_c"/>
    <property type="match status" value="1"/>
</dbReference>
<evidence type="ECO:0000256" key="1">
    <source>
        <dbReference type="ARBA" id="ARBA00000085"/>
    </source>
</evidence>
<comment type="catalytic activity">
    <reaction evidence="1">
        <text>ATP + protein L-histidine = ADP + protein N-phospho-L-histidine.</text>
        <dbReference type="EC" id="2.7.13.3"/>
    </reaction>
</comment>
<feature type="region of interest" description="Disordered" evidence="10">
    <location>
        <begin position="1"/>
        <end position="26"/>
    </location>
</feature>
<evidence type="ECO:0000256" key="2">
    <source>
        <dbReference type="ARBA" id="ARBA00012438"/>
    </source>
</evidence>
<evidence type="ECO:0000256" key="7">
    <source>
        <dbReference type="ARBA" id="ARBA00022840"/>
    </source>
</evidence>
<dbReference type="EMBL" id="LAZR01029347">
    <property type="protein sequence ID" value="KKL59849.1"/>
    <property type="molecule type" value="Genomic_DNA"/>
</dbReference>
<keyword evidence="5" id="KW-0547">Nucleotide-binding</keyword>